<protein>
    <submittedName>
        <fullName evidence="2">Uncharacterized protein</fullName>
    </submittedName>
</protein>
<dbReference type="EMBL" id="OFTC01000044">
    <property type="protein sequence ID" value="SOZ39839.1"/>
    <property type="molecule type" value="Genomic_DNA"/>
</dbReference>
<keyword evidence="3" id="KW-1185">Reference proteome</keyword>
<reference evidence="2 3" key="1">
    <citation type="submission" date="2018-01" db="EMBL/GenBank/DDBJ databases">
        <authorList>
            <person name="Clerissi C."/>
        </authorList>
    </citation>
    <scope>NUCLEOTIDE SEQUENCE [LARGE SCALE GENOMIC DNA]</scope>
    <source>
        <strain evidence="2">Cupriavidus taiwanensis STM 6082</strain>
    </source>
</reference>
<gene>
    <name evidence="2" type="ORF">CBM2605_B50011</name>
</gene>
<feature type="region of interest" description="Disordered" evidence="1">
    <location>
        <begin position="18"/>
        <end position="39"/>
    </location>
</feature>
<proteinExistence type="predicted"/>
<evidence type="ECO:0000256" key="1">
    <source>
        <dbReference type="SAM" id="MobiDB-lite"/>
    </source>
</evidence>
<dbReference type="Proteomes" id="UP000256710">
    <property type="component" value="Unassembled WGS sequence"/>
</dbReference>
<evidence type="ECO:0000313" key="2">
    <source>
        <dbReference type="EMBL" id="SOZ39839.1"/>
    </source>
</evidence>
<organism evidence="2 3">
    <name type="scientific">Cupriavidus neocaledonicus</name>
    <dbReference type="NCBI Taxonomy" id="1040979"/>
    <lineage>
        <taxon>Bacteria</taxon>
        <taxon>Pseudomonadati</taxon>
        <taxon>Pseudomonadota</taxon>
        <taxon>Betaproteobacteria</taxon>
        <taxon>Burkholderiales</taxon>
        <taxon>Burkholderiaceae</taxon>
        <taxon>Cupriavidus</taxon>
    </lineage>
</organism>
<name>A0ABY1VAN7_9BURK</name>
<accession>A0ABY1VAN7</accession>
<evidence type="ECO:0000313" key="3">
    <source>
        <dbReference type="Proteomes" id="UP000256710"/>
    </source>
</evidence>
<comment type="caution">
    <text evidence="2">The sequence shown here is derived from an EMBL/GenBank/DDBJ whole genome shotgun (WGS) entry which is preliminary data.</text>
</comment>
<sequence length="39" mass="4516">MPIFLKLATEKFHFRDTSQAATMHPTLSPARMDGERARR</sequence>